<sequence length="82" mass="8889">MGCSRPENEPLIESGVAFKFHVLFDRPDDNFGPRTVVGGITDGNLSTPGGPDLAAVIVPKRLSRTRTDPYFLLARAISLFNS</sequence>
<organism evidence="1 2">
    <name type="scientific">Nesidiocoris tenuis</name>
    <dbReference type="NCBI Taxonomy" id="355587"/>
    <lineage>
        <taxon>Eukaryota</taxon>
        <taxon>Metazoa</taxon>
        <taxon>Ecdysozoa</taxon>
        <taxon>Arthropoda</taxon>
        <taxon>Hexapoda</taxon>
        <taxon>Insecta</taxon>
        <taxon>Pterygota</taxon>
        <taxon>Neoptera</taxon>
        <taxon>Paraneoptera</taxon>
        <taxon>Hemiptera</taxon>
        <taxon>Heteroptera</taxon>
        <taxon>Panheteroptera</taxon>
        <taxon>Cimicomorpha</taxon>
        <taxon>Miridae</taxon>
        <taxon>Dicyphina</taxon>
        <taxon>Nesidiocoris</taxon>
    </lineage>
</organism>
<dbReference type="Proteomes" id="UP001307889">
    <property type="component" value="Chromosome 4"/>
</dbReference>
<gene>
    <name evidence="1" type="ORF">NTJ_06366</name>
</gene>
<proteinExistence type="predicted"/>
<accession>A0ABN7AQF7</accession>
<protein>
    <submittedName>
        <fullName evidence="1">Uncharacterized protein</fullName>
    </submittedName>
</protein>
<evidence type="ECO:0000313" key="2">
    <source>
        <dbReference type="Proteomes" id="UP001307889"/>
    </source>
</evidence>
<reference evidence="1 2" key="1">
    <citation type="submission" date="2023-09" db="EMBL/GenBank/DDBJ databases">
        <title>Nesidiocoris tenuis whole genome shotgun sequence.</title>
        <authorList>
            <person name="Shibata T."/>
            <person name="Shimoda M."/>
            <person name="Kobayashi T."/>
            <person name="Uehara T."/>
        </authorList>
    </citation>
    <scope>NUCLEOTIDE SEQUENCE [LARGE SCALE GENOMIC DNA]</scope>
    <source>
        <strain evidence="1 2">Japan</strain>
    </source>
</reference>
<dbReference type="EMBL" id="AP028912">
    <property type="protein sequence ID" value="BES93557.1"/>
    <property type="molecule type" value="Genomic_DNA"/>
</dbReference>
<name>A0ABN7AQF7_9HEMI</name>
<evidence type="ECO:0000313" key="1">
    <source>
        <dbReference type="EMBL" id="BES93557.1"/>
    </source>
</evidence>
<keyword evidence="2" id="KW-1185">Reference proteome</keyword>